<feature type="region of interest" description="Disordered" evidence="7">
    <location>
        <begin position="299"/>
        <end position="351"/>
    </location>
</feature>
<feature type="coiled-coil region" evidence="6">
    <location>
        <begin position="71"/>
        <end position="98"/>
    </location>
</feature>
<evidence type="ECO:0000256" key="1">
    <source>
        <dbReference type="ARBA" id="ARBA00022723"/>
    </source>
</evidence>
<keyword evidence="10" id="KW-1185">Reference proteome</keyword>
<evidence type="ECO:0000256" key="7">
    <source>
        <dbReference type="SAM" id="MobiDB-lite"/>
    </source>
</evidence>
<evidence type="ECO:0000256" key="5">
    <source>
        <dbReference type="PROSITE-ProRule" id="PRU00723"/>
    </source>
</evidence>
<feature type="compositionally biased region" description="Basic residues" evidence="7">
    <location>
        <begin position="304"/>
        <end position="317"/>
    </location>
</feature>
<proteinExistence type="predicted"/>
<keyword evidence="1 5" id="KW-0479">Metal-binding</keyword>
<dbReference type="Proteomes" id="UP001162156">
    <property type="component" value="Unassembled WGS sequence"/>
</dbReference>
<dbReference type="GO" id="GO:0089701">
    <property type="term" value="C:U2AF complex"/>
    <property type="evidence" value="ECO:0007669"/>
    <property type="project" value="InterPro"/>
</dbReference>
<dbReference type="EMBL" id="JANEYF010001276">
    <property type="protein sequence ID" value="KAJ8965172.1"/>
    <property type="molecule type" value="Genomic_DNA"/>
</dbReference>
<dbReference type="PRINTS" id="PR01848">
    <property type="entry name" value="U2AUXFACTOR"/>
</dbReference>
<evidence type="ECO:0000256" key="3">
    <source>
        <dbReference type="ARBA" id="ARBA00022771"/>
    </source>
</evidence>
<evidence type="ECO:0000313" key="10">
    <source>
        <dbReference type="Proteomes" id="UP001162156"/>
    </source>
</evidence>
<evidence type="ECO:0000256" key="6">
    <source>
        <dbReference type="SAM" id="Coils"/>
    </source>
</evidence>
<dbReference type="InterPro" id="IPR000571">
    <property type="entry name" value="Znf_CCCH"/>
</dbReference>
<evidence type="ECO:0000256" key="2">
    <source>
        <dbReference type="ARBA" id="ARBA00022737"/>
    </source>
</evidence>
<dbReference type="GO" id="GO:0003723">
    <property type="term" value="F:RNA binding"/>
    <property type="evidence" value="ECO:0007669"/>
    <property type="project" value="InterPro"/>
</dbReference>
<gene>
    <name evidence="9" type="ORF">NQ314_004315</name>
</gene>
<feature type="compositionally biased region" description="Basic and acidic residues" evidence="7">
    <location>
        <begin position="336"/>
        <end position="351"/>
    </location>
</feature>
<name>A0AAV8ZJS6_9CUCU</name>
<organism evidence="9 10">
    <name type="scientific">Rhamnusium bicolor</name>
    <dbReference type="NCBI Taxonomy" id="1586634"/>
    <lineage>
        <taxon>Eukaryota</taxon>
        <taxon>Metazoa</taxon>
        <taxon>Ecdysozoa</taxon>
        <taxon>Arthropoda</taxon>
        <taxon>Hexapoda</taxon>
        <taxon>Insecta</taxon>
        <taxon>Pterygota</taxon>
        <taxon>Neoptera</taxon>
        <taxon>Endopterygota</taxon>
        <taxon>Coleoptera</taxon>
        <taxon>Polyphaga</taxon>
        <taxon>Cucujiformia</taxon>
        <taxon>Chrysomeloidea</taxon>
        <taxon>Cerambycidae</taxon>
        <taxon>Lepturinae</taxon>
        <taxon>Rhagiini</taxon>
        <taxon>Rhamnusium</taxon>
    </lineage>
</organism>
<sequence>MKIWRLYFLNDLSRHTEWRKLAKKARRKRIRQNSAKLRDQEQEEDQRRRESFPGYRIWLELQSKAEEFQALEEARLARERTTKKLETAREERARQNEKIKLEWEREQERQKQIKEQKDQELMEKFRLQELLTERTNDFIVNGGDTPEHLKTKLETNPNKPPCPFFQKTSACRFYDVCSRNHIRPGISRIILISGFFTHYSLETTENEHGSDSSLEFENYETLFKTCCNHEPHLRGNVYVEYATTRAALKSWQVLNGRWNLYNSYEKVRSKPRTSIDPSDRRNWRWSESPERIPSIIECKDRGSRHNKHSIRKHRSRSKSRDTTDRNGKSHSRNKKRDYSRDSKTPETCKKK</sequence>
<dbReference type="GO" id="GO:0008270">
    <property type="term" value="F:zinc ion binding"/>
    <property type="evidence" value="ECO:0007669"/>
    <property type="project" value="UniProtKB-KW"/>
</dbReference>
<evidence type="ECO:0000313" key="9">
    <source>
        <dbReference type="EMBL" id="KAJ8965172.1"/>
    </source>
</evidence>
<dbReference type="InterPro" id="IPR012677">
    <property type="entry name" value="Nucleotide-bd_a/b_plait_sf"/>
</dbReference>
<dbReference type="GO" id="GO:0000398">
    <property type="term" value="P:mRNA splicing, via spliceosome"/>
    <property type="evidence" value="ECO:0007669"/>
    <property type="project" value="InterPro"/>
</dbReference>
<keyword evidence="3 5" id="KW-0863">Zinc-finger</keyword>
<accession>A0AAV8ZJS6</accession>
<dbReference type="PANTHER" id="PTHR12620">
    <property type="entry name" value="U2 SNRNP AUXILIARY FACTOR, SMALL SUBUNIT"/>
    <property type="match status" value="1"/>
</dbReference>
<comment type="caution">
    <text evidence="9">The sequence shown here is derived from an EMBL/GenBank/DDBJ whole genome shotgun (WGS) entry which is preliminary data.</text>
</comment>
<feature type="compositionally biased region" description="Basic and acidic residues" evidence="7">
    <location>
        <begin position="318"/>
        <end position="327"/>
    </location>
</feature>
<dbReference type="AlphaFoldDB" id="A0AAV8ZJS6"/>
<evidence type="ECO:0000259" key="8">
    <source>
        <dbReference type="PROSITE" id="PS50103"/>
    </source>
</evidence>
<reference evidence="9" key="1">
    <citation type="journal article" date="2023" name="Insect Mol. Biol.">
        <title>Genome sequencing provides insights into the evolution of gene families encoding plant cell wall-degrading enzymes in longhorned beetles.</title>
        <authorList>
            <person name="Shin N.R."/>
            <person name="Okamura Y."/>
            <person name="Kirsch R."/>
            <person name="Pauchet Y."/>
        </authorList>
    </citation>
    <scope>NUCLEOTIDE SEQUENCE</scope>
    <source>
        <strain evidence="9">RBIC_L_NR</strain>
    </source>
</reference>
<keyword evidence="6" id="KW-0175">Coiled coil</keyword>
<feature type="domain" description="C3H1-type" evidence="8">
    <location>
        <begin position="156"/>
        <end position="184"/>
    </location>
</feature>
<feature type="zinc finger region" description="C3H1-type" evidence="5">
    <location>
        <begin position="156"/>
        <end position="184"/>
    </location>
</feature>
<keyword evidence="2" id="KW-0677">Repeat</keyword>
<evidence type="ECO:0000256" key="4">
    <source>
        <dbReference type="ARBA" id="ARBA00022833"/>
    </source>
</evidence>
<dbReference type="Gene3D" id="3.30.70.330">
    <property type="match status" value="1"/>
</dbReference>
<dbReference type="PROSITE" id="PS50103">
    <property type="entry name" value="ZF_C3H1"/>
    <property type="match status" value="1"/>
</dbReference>
<keyword evidence="4 5" id="KW-0862">Zinc</keyword>
<dbReference type="InterPro" id="IPR009145">
    <property type="entry name" value="U2AF_small"/>
</dbReference>
<protein>
    <recommendedName>
        <fullName evidence="8">C3H1-type domain-containing protein</fullName>
    </recommendedName>
</protein>